<accession>A0A438JTS5</accession>
<protein>
    <submittedName>
        <fullName evidence="1">Uncharacterized protein</fullName>
    </submittedName>
</protein>
<sequence>MVNTVTLYKALLQTLMKLAGVEPRKVEIEPGNGHELLGPHQTQN</sequence>
<proteinExistence type="predicted"/>
<gene>
    <name evidence="1" type="ORF">CK203_010647</name>
</gene>
<comment type="caution">
    <text evidence="1">The sequence shown here is derived from an EMBL/GenBank/DDBJ whole genome shotgun (WGS) entry which is preliminary data.</text>
</comment>
<name>A0A438JTS5_VITVI</name>
<evidence type="ECO:0000313" key="2">
    <source>
        <dbReference type="Proteomes" id="UP000288805"/>
    </source>
</evidence>
<evidence type="ECO:0000313" key="1">
    <source>
        <dbReference type="EMBL" id="RVX12335.1"/>
    </source>
</evidence>
<reference evidence="1 2" key="1">
    <citation type="journal article" date="2018" name="PLoS Genet.">
        <title>Population sequencing reveals clonal diversity and ancestral inbreeding in the grapevine cultivar Chardonnay.</title>
        <authorList>
            <person name="Roach M.J."/>
            <person name="Johnson D.L."/>
            <person name="Bohlmann J."/>
            <person name="van Vuuren H.J."/>
            <person name="Jones S.J."/>
            <person name="Pretorius I.S."/>
            <person name="Schmidt S.A."/>
            <person name="Borneman A.R."/>
        </authorList>
    </citation>
    <scope>NUCLEOTIDE SEQUENCE [LARGE SCALE GENOMIC DNA]</scope>
    <source>
        <strain evidence="2">cv. Chardonnay</strain>
        <tissue evidence="1">Leaf</tissue>
    </source>
</reference>
<organism evidence="1 2">
    <name type="scientific">Vitis vinifera</name>
    <name type="common">Grape</name>
    <dbReference type="NCBI Taxonomy" id="29760"/>
    <lineage>
        <taxon>Eukaryota</taxon>
        <taxon>Viridiplantae</taxon>
        <taxon>Streptophyta</taxon>
        <taxon>Embryophyta</taxon>
        <taxon>Tracheophyta</taxon>
        <taxon>Spermatophyta</taxon>
        <taxon>Magnoliopsida</taxon>
        <taxon>eudicotyledons</taxon>
        <taxon>Gunneridae</taxon>
        <taxon>Pentapetalae</taxon>
        <taxon>rosids</taxon>
        <taxon>Vitales</taxon>
        <taxon>Vitaceae</taxon>
        <taxon>Viteae</taxon>
        <taxon>Vitis</taxon>
    </lineage>
</organism>
<dbReference type="Proteomes" id="UP000288805">
    <property type="component" value="Unassembled WGS sequence"/>
</dbReference>
<dbReference type="EMBL" id="QGNW01000028">
    <property type="protein sequence ID" value="RVX12335.1"/>
    <property type="molecule type" value="Genomic_DNA"/>
</dbReference>
<dbReference type="AlphaFoldDB" id="A0A438JTS5"/>